<dbReference type="PANTHER" id="PTHR12286:SF5">
    <property type="entry name" value="SACCHAROPINE DEHYDROGENASE-LIKE OXIDOREDUCTASE"/>
    <property type="match status" value="1"/>
</dbReference>
<feature type="transmembrane region" description="Helical" evidence="2">
    <location>
        <begin position="281"/>
        <end position="303"/>
    </location>
</feature>
<dbReference type="PANTHER" id="PTHR12286">
    <property type="entry name" value="SACCHAROPINE DEHYDROGENASE-LIKE OXIDOREDUCTASE"/>
    <property type="match status" value="1"/>
</dbReference>
<dbReference type="Proteomes" id="UP000799750">
    <property type="component" value="Unassembled WGS sequence"/>
</dbReference>
<gene>
    <name evidence="4" type="ORF">BU16DRAFT_572844</name>
</gene>
<dbReference type="Gene3D" id="3.40.50.720">
    <property type="entry name" value="NAD(P)-binding Rossmann-like Domain"/>
    <property type="match status" value="1"/>
</dbReference>
<comment type="similarity">
    <text evidence="1">Belongs to the saccharopine dehydrogenase family.</text>
</comment>
<sequence>MVSAIQHREYDLVLLGATGYTASICAEEITKTYPINTPWAIAGRSEAALIKLAQKLKEMHPDRVSPAIEVVRLEKKALVGLTQRTRVLINGVGPYHRYSTPVVEACAENGTHYVDFSTETPWIKEMVDKYHTTAQKSGAVIIPAISNSSSPSDLTAYLIATAIRTAFSTGTAEVISSGQLEFAGMSGGSFTTVLSVMETYGVAWFLFGSPWAMSPSPKPAADTTPLLRRLFGYRFVPGLGALTTSFVAVSNESVVHRSAGLRPEVYGPEFRFHEYMPVPNVFAAVFVHLLTKFGILVFAIPFVRMWLRKLSFEPGAGPEREVIRTKERAEYRVVGTAEGKNGGVARACFVYEGALVEVSAILAVEAGGVLIERSKEEEGDGRSRVGKGGLLTPSTLGMPFVERLRKAGVKIEVELD</sequence>
<dbReference type="InterPro" id="IPR051276">
    <property type="entry name" value="Saccharopine_DH-like_oxidrdct"/>
</dbReference>
<dbReference type="OrthoDB" id="10268090at2759"/>
<dbReference type="Pfam" id="PF03435">
    <property type="entry name" value="Sacchrp_dh_NADP"/>
    <property type="match status" value="1"/>
</dbReference>
<dbReference type="GO" id="GO:0005811">
    <property type="term" value="C:lipid droplet"/>
    <property type="evidence" value="ECO:0007669"/>
    <property type="project" value="TreeGrafter"/>
</dbReference>
<dbReference type="GO" id="GO:0005886">
    <property type="term" value="C:plasma membrane"/>
    <property type="evidence" value="ECO:0007669"/>
    <property type="project" value="TreeGrafter"/>
</dbReference>
<dbReference type="SUPFAM" id="SSF51735">
    <property type="entry name" value="NAD(P)-binding Rossmann-fold domains"/>
    <property type="match status" value="1"/>
</dbReference>
<dbReference type="InterPro" id="IPR005097">
    <property type="entry name" value="Sacchrp_dh_NADP-bd"/>
</dbReference>
<keyword evidence="2" id="KW-0812">Transmembrane</keyword>
<keyword evidence="5" id="KW-1185">Reference proteome</keyword>
<dbReference type="AlphaFoldDB" id="A0A6A6QV52"/>
<reference evidence="4" key="1">
    <citation type="journal article" date="2020" name="Stud. Mycol.">
        <title>101 Dothideomycetes genomes: a test case for predicting lifestyles and emergence of pathogens.</title>
        <authorList>
            <person name="Haridas S."/>
            <person name="Albert R."/>
            <person name="Binder M."/>
            <person name="Bloem J."/>
            <person name="Labutti K."/>
            <person name="Salamov A."/>
            <person name="Andreopoulos B."/>
            <person name="Baker S."/>
            <person name="Barry K."/>
            <person name="Bills G."/>
            <person name="Bluhm B."/>
            <person name="Cannon C."/>
            <person name="Castanera R."/>
            <person name="Culley D."/>
            <person name="Daum C."/>
            <person name="Ezra D."/>
            <person name="Gonzalez J."/>
            <person name="Henrissat B."/>
            <person name="Kuo A."/>
            <person name="Liang C."/>
            <person name="Lipzen A."/>
            <person name="Lutzoni F."/>
            <person name="Magnuson J."/>
            <person name="Mondo S."/>
            <person name="Nolan M."/>
            <person name="Ohm R."/>
            <person name="Pangilinan J."/>
            <person name="Park H.-J."/>
            <person name="Ramirez L."/>
            <person name="Alfaro M."/>
            <person name="Sun H."/>
            <person name="Tritt A."/>
            <person name="Yoshinaga Y."/>
            <person name="Zwiers L.-H."/>
            <person name="Turgeon B."/>
            <person name="Goodwin S."/>
            <person name="Spatafora J."/>
            <person name="Crous P."/>
            <person name="Grigoriev I."/>
        </authorList>
    </citation>
    <scope>NUCLEOTIDE SEQUENCE</scope>
    <source>
        <strain evidence="4">CBS 269.34</strain>
    </source>
</reference>
<dbReference type="GO" id="GO:0009247">
    <property type="term" value="P:glycolipid biosynthetic process"/>
    <property type="evidence" value="ECO:0007669"/>
    <property type="project" value="TreeGrafter"/>
</dbReference>
<protein>
    <recommendedName>
        <fullName evidence="3">Saccharopine dehydrogenase NADP binding domain-containing protein</fullName>
    </recommendedName>
</protein>
<evidence type="ECO:0000256" key="2">
    <source>
        <dbReference type="SAM" id="Phobius"/>
    </source>
</evidence>
<dbReference type="InterPro" id="IPR036291">
    <property type="entry name" value="NAD(P)-bd_dom_sf"/>
</dbReference>
<proteinExistence type="inferred from homology"/>
<feature type="domain" description="Saccharopine dehydrogenase NADP binding" evidence="3">
    <location>
        <begin position="13"/>
        <end position="142"/>
    </location>
</feature>
<name>A0A6A6QV52_9PEZI</name>
<accession>A0A6A6QV52</accession>
<organism evidence="4 5">
    <name type="scientific">Lophium mytilinum</name>
    <dbReference type="NCBI Taxonomy" id="390894"/>
    <lineage>
        <taxon>Eukaryota</taxon>
        <taxon>Fungi</taxon>
        <taxon>Dikarya</taxon>
        <taxon>Ascomycota</taxon>
        <taxon>Pezizomycotina</taxon>
        <taxon>Dothideomycetes</taxon>
        <taxon>Pleosporomycetidae</taxon>
        <taxon>Mytilinidiales</taxon>
        <taxon>Mytilinidiaceae</taxon>
        <taxon>Lophium</taxon>
    </lineage>
</organism>
<evidence type="ECO:0000259" key="3">
    <source>
        <dbReference type="Pfam" id="PF03435"/>
    </source>
</evidence>
<keyword evidence="2" id="KW-0472">Membrane</keyword>
<evidence type="ECO:0000313" key="5">
    <source>
        <dbReference type="Proteomes" id="UP000799750"/>
    </source>
</evidence>
<dbReference type="EMBL" id="MU004189">
    <property type="protein sequence ID" value="KAF2495603.1"/>
    <property type="molecule type" value="Genomic_DNA"/>
</dbReference>
<evidence type="ECO:0000256" key="1">
    <source>
        <dbReference type="ARBA" id="ARBA00038048"/>
    </source>
</evidence>
<evidence type="ECO:0000313" key="4">
    <source>
        <dbReference type="EMBL" id="KAF2495603.1"/>
    </source>
</evidence>
<dbReference type="GO" id="GO:0005739">
    <property type="term" value="C:mitochondrion"/>
    <property type="evidence" value="ECO:0007669"/>
    <property type="project" value="TreeGrafter"/>
</dbReference>
<keyword evidence="2" id="KW-1133">Transmembrane helix</keyword>